<keyword evidence="1" id="KW-1185">Reference proteome</keyword>
<sequence>MKTGNNEKSFAEFLLQVGNGVRYRPDVNYELDGRMNDNRLVTIPNEMIFGSELDLFIENIFGATKKDIKNNKIAAILAPTNATVKK</sequence>
<dbReference type="AlphaFoldDB" id="A0A0K0FER2"/>
<organism evidence="1 2">
    <name type="scientific">Strongyloides venezuelensis</name>
    <name type="common">Threadworm</name>
    <dbReference type="NCBI Taxonomy" id="75913"/>
    <lineage>
        <taxon>Eukaryota</taxon>
        <taxon>Metazoa</taxon>
        <taxon>Ecdysozoa</taxon>
        <taxon>Nematoda</taxon>
        <taxon>Chromadorea</taxon>
        <taxon>Rhabditida</taxon>
        <taxon>Tylenchina</taxon>
        <taxon>Panagrolaimomorpha</taxon>
        <taxon>Strongyloidoidea</taxon>
        <taxon>Strongyloididae</taxon>
        <taxon>Strongyloides</taxon>
    </lineage>
</organism>
<dbReference type="Proteomes" id="UP000035680">
    <property type="component" value="Unassembled WGS sequence"/>
</dbReference>
<dbReference type="WBParaSite" id="SVE_0734700.1">
    <property type="protein sequence ID" value="SVE_0734700.1"/>
    <property type="gene ID" value="SVE_0734700"/>
</dbReference>
<protein>
    <submittedName>
        <fullName evidence="2">ATP-dependent DNA helicase</fullName>
    </submittedName>
</protein>
<name>A0A0K0FER2_STRVS</name>
<proteinExistence type="predicted"/>
<evidence type="ECO:0000313" key="2">
    <source>
        <dbReference type="WBParaSite" id="SVE_0734700.1"/>
    </source>
</evidence>
<reference evidence="2" key="2">
    <citation type="submission" date="2015-08" db="UniProtKB">
        <authorList>
            <consortium name="WormBaseParasite"/>
        </authorList>
    </citation>
    <scope>IDENTIFICATION</scope>
</reference>
<evidence type="ECO:0000313" key="1">
    <source>
        <dbReference type="Proteomes" id="UP000035680"/>
    </source>
</evidence>
<accession>A0A0K0FER2</accession>
<reference evidence="1" key="1">
    <citation type="submission" date="2014-07" db="EMBL/GenBank/DDBJ databases">
        <authorList>
            <person name="Martin A.A"/>
            <person name="De Silva N."/>
        </authorList>
    </citation>
    <scope>NUCLEOTIDE SEQUENCE</scope>
</reference>